<dbReference type="SUPFAM" id="SSF56204">
    <property type="entry name" value="Hect, E3 ligase catalytic domain"/>
    <property type="match status" value="1"/>
</dbReference>
<keyword evidence="4" id="KW-0808">Transferase</keyword>
<dbReference type="OrthoDB" id="5977147at2759"/>
<dbReference type="GO" id="GO:0005737">
    <property type="term" value="C:cytoplasm"/>
    <property type="evidence" value="ECO:0007669"/>
    <property type="project" value="TreeGrafter"/>
</dbReference>
<gene>
    <name evidence="9" type="primary">FANK1_5</name>
    <name evidence="9" type="ORF">OS493_010394</name>
</gene>
<feature type="region of interest" description="Disordered" evidence="7">
    <location>
        <begin position="37"/>
        <end position="73"/>
    </location>
</feature>
<organism evidence="9 10">
    <name type="scientific">Desmophyllum pertusum</name>
    <dbReference type="NCBI Taxonomy" id="174260"/>
    <lineage>
        <taxon>Eukaryota</taxon>
        <taxon>Metazoa</taxon>
        <taxon>Cnidaria</taxon>
        <taxon>Anthozoa</taxon>
        <taxon>Hexacorallia</taxon>
        <taxon>Scleractinia</taxon>
        <taxon>Caryophylliina</taxon>
        <taxon>Caryophylliidae</taxon>
        <taxon>Desmophyllum</taxon>
    </lineage>
</organism>
<evidence type="ECO:0000256" key="6">
    <source>
        <dbReference type="PROSITE-ProRule" id="PRU00104"/>
    </source>
</evidence>
<evidence type="ECO:0000256" key="1">
    <source>
        <dbReference type="ARBA" id="ARBA00000885"/>
    </source>
</evidence>
<dbReference type="GO" id="GO:0006511">
    <property type="term" value="P:ubiquitin-dependent protein catabolic process"/>
    <property type="evidence" value="ECO:0007669"/>
    <property type="project" value="TreeGrafter"/>
</dbReference>
<evidence type="ECO:0000256" key="2">
    <source>
        <dbReference type="ARBA" id="ARBA00004906"/>
    </source>
</evidence>
<name>A0A9X0A711_9CNID</name>
<reference evidence="9" key="1">
    <citation type="submission" date="2023-01" db="EMBL/GenBank/DDBJ databases">
        <title>Genome assembly of the deep-sea coral Lophelia pertusa.</title>
        <authorList>
            <person name="Herrera S."/>
            <person name="Cordes E."/>
        </authorList>
    </citation>
    <scope>NUCLEOTIDE SEQUENCE</scope>
    <source>
        <strain evidence="9">USNM1676648</strain>
        <tissue evidence="9">Polyp</tissue>
    </source>
</reference>
<dbReference type="AlphaFoldDB" id="A0A9X0A711"/>
<dbReference type="PROSITE" id="PS50237">
    <property type="entry name" value="HECT"/>
    <property type="match status" value="1"/>
</dbReference>
<dbReference type="InterPro" id="IPR050409">
    <property type="entry name" value="E3_ubiq-protein_ligase"/>
</dbReference>
<evidence type="ECO:0000259" key="8">
    <source>
        <dbReference type="PROSITE" id="PS50237"/>
    </source>
</evidence>
<dbReference type="PANTHER" id="PTHR11254:SF440">
    <property type="entry name" value="E3 UBIQUITIN-PROTEIN LIGASE NEDD-4"/>
    <property type="match status" value="1"/>
</dbReference>
<keyword evidence="5 6" id="KW-0833">Ubl conjugation pathway</keyword>
<comment type="catalytic activity">
    <reaction evidence="1">
        <text>S-ubiquitinyl-[E2 ubiquitin-conjugating enzyme]-L-cysteine + [acceptor protein]-L-lysine = [E2 ubiquitin-conjugating enzyme]-L-cysteine + N(6)-ubiquitinyl-[acceptor protein]-L-lysine.</text>
        <dbReference type="EC" id="2.3.2.26"/>
    </reaction>
</comment>
<keyword evidence="10" id="KW-1185">Reference proteome</keyword>
<feature type="active site" description="Glycyl thioester intermediate" evidence="6">
    <location>
        <position position="571"/>
    </location>
</feature>
<dbReference type="EC" id="2.3.2.26" evidence="3"/>
<proteinExistence type="predicted"/>
<comment type="pathway">
    <text evidence="2">Protein modification; protein ubiquitination.</text>
</comment>
<sequence length="608" mass="67169">MAASEKDSVRSIQSIAETAINHINQLVNLVEHRGSAATVENAQRPPAATESQTSSSSNEQRSSGTTRRPAGRPLATEIVSKDVIILEFGREKIPTKSEKPELERSGRIISGFDINRKWDAKKLHSELSSLFTGEMEGMYFEIVKNSGGTLLRPNLPTGKDIDSKLLLKSIAPSGCVYLRLLEELPESMMDPSDKQLEVSPFTFEEGKSDILHQSDGNGGDDVFVDLSKPTHSCDSDVGVEFQHISDTNADSSTNAGSVFTTHATDDSQSPLNLFDIQSIIRGAKDHGLSDPVEVLKFLQKEIVTGRALEVTSCEEVIEGETNYITVDRENVLETTFSELEYITNYRQTFQVDFMGEECVDQGGPRKEWIRLMNQSIKEKYFDHGLRPLLVQDYFFVGIMMAVALLQNGQLPVLVEESMLQQLVSSGDCSDPCVRQIRQGLEELGMLSALQQLPMLLYLLRPQAQHKMSVPMLLQILKPKFSEEGSGKRKVAASRRVCGQTTLDLSHILQFATGSAEEPVLGFGLAPSLEFILPTEMKVASQEGPSADQQEGVNEEQHPPVEGGFLPLAHTCSNVLEVPRPTDKICLPPSDRLFALYDLAFSQGYFGKR</sequence>
<evidence type="ECO:0000313" key="10">
    <source>
        <dbReference type="Proteomes" id="UP001163046"/>
    </source>
</evidence>
<protein>
    <recommendedName>
        <fullName evidence="3">HECT-type E3 ubiquitin transferase</fullName>
        <ecNumber evidence="3">2.3.2.26</ecNumber>
    </recommendedName>
</protein>
<dbReference type="GO" id="GO:0016567">
    <property type="term" value="P:protein ubiquitination"/>
    <property type="evidence" value="ECO:0007669"/>
    <property type="project" value="TreeGrafter"/>
</dbReference>
<dbReference type="InterPro" id="IPR000569">
    <property type="entry name" value="HECT_dom"/>
</dbReference>
<dbReference type="Gene3D" id="3.30.2410.10">
    <property type="entry name" value="Hect, E3 ligase catalytic domain"/>
    <property type="match status" value="1"/>
</dbReference>
<comment type="caution">
    <text evidence="9">The sequence shown here is derived from an EMBL/GenBank/DDBJ whole genome shotgun (WGS) entry which is preliminary data.</text>
</comment>
<evidence type="ECO:0000256" key="7">
    <source>
        <dbReference type="SAM" id="MobiDB-lite"/>
    </source>
</evidence>
<dbReference type="InterPro" id="IPR035983">
    <property type="entry name" value="Hect_E3_ubiquitin_ligase"/>
</dbReference>
<feature type="domain" description="HECT" evidence="8">
    <location>
        <begin position="507"/>
        <end position="583"/>
    </location>
</feature>
<feature type="compositionally biased region" description="Low complexity" evidence="7">
    <location>
        <begin position="49"/>
        <end position="66"/>
    </location>
</feature>
<dbReference type="Gene3D" id="3.90.1750.10">
    <property type="entry name" value="Hect, E3 ligase catalytic domains"/>
    <property type="match status" value="1"/>
</dbReference>
<evidence type="ECO:0000256" key="3">
    <source>
        <dbReference type="ARBA" id="ARBA00012485"/>
    </source>
</evidence>
<evidence type="ECO:0000256" key="4">
    <source>
        <dbReference type="ARBA" id="ARBA00022679"/>
    </source>
</evidence>
<dbReference type="Proteomes" id="UP001163046">
    <property type="component" value="Unassembled WGS sequence"/>
</dbReference>
<accession>A0A9X0A711</accession>
<evidence type="ECO:0000256" key="5">
    <source>
        <dbReference type="ARBA" id="ARBA00022786"/>
    </source>
</evidence>
<dbReference type="EMBL" id="MU825400">
    <property type="protein sequence ID" value="KAJ7392739.1"/>
    <property type="molecule type" value="Genomic_DNA"/>
</dbReference>
<evidence type="ECO:0000313" key="9">
    <source>
        <dbReference type="EMBL" id="KAJ7392739.1"/>
    </source>
</evidence>
<dbReference type="PANTHER" id="PTHR11254">
    <property type="entry name" value="HECT DOMAIN UBIQUITIN-PROTEIN LIGASE"/>
    <property type="match status" value="1"/>
</dbReference>
<dbReference type="GO" id="GO:0061630">
    <property type="term" value="F:ubiquitin protein ligase activity"/>
    <property type="evidence" value="ECO:0007669"/>
    <property type="project" value="UniProtKB-EC"/>
</dbReference>